<dbReference type="GO" id="GO:0016020">
    <property type="term" value="C:membrane"/>
    <property type="evidence" value="ECO:0007669"/>
    <property type="project" value="InterPro"/>
</dbReference>
<keyword evidence="1 2" id="KW-0807">Transducer</keyword>
<keyword evidence="7" id="KW-1185">Reference proteome</keyword>
<keyword evidence="3" id="KW-0175">Coiled coil</keyword>
<evidence type="ECO:0000313" key="6">
    <source>
        <dbReference type="EMBL" id="MBB5715607.1"/>
    </source>
</evidence>
<reference evidence="6 7" key="1">
    <citation type="submission" date="2020-08" db="EMBL/GenBank/DDBJ databases">
        <title>Genomic Encyclopedia of Type Strains, Phase IV (KMG-IV): sequencing the most valuable type-strain genomes for metagenomic binning, comparative biology and taxonomic classification.</title>
        <authorList>
            <person name="Goeker M."/>
        </authorList>
    </citation>
    <scope>NUCLEOTIDE SEQUENCE [LARGE SCALE GENOMIC DNA]</scope>
    <source>
        <strain evidence="6 7">DSM 100044</strain>
    </source>
</reference>
<dbReference type="EMBL" id="JACIJK010000007">
    <property type="protein sequence ID" value="MBB5715607.1"/>
    <property type="molecule type" value="Genomic_DNA"/>
</dbReference>
<evidence type="ECO:0000256" key="4">
    <source>
        <dbReference type="SAM" id="Phobius"/>
    </source>
</evidence>
<dbReference type="RefSeq" id="WP_184058103.1">
    <property type="nucleotide sequence ID" value="NZ_JACIJK010000007.1"/>
</dbReference>
<evidence type="ECO:0000313" key="7">
    <source>
        <dbReference type="Proteomes" id="UP000546200"/>
    </source>
</evidence>
<comment type="caution">
    <text evidence="6">The sequence shown here is derived from an EMBL/GenBank/DDBJ whole genome shotgun (WGS) entry which is preliminary data.</text>
</comment>
<dbReference type="PROSITE" id="PS50111">
    <property type="entry name" value="CHEMOTAXIS_TRANSDUC_2"/>
    <property type="match status" value="1"/>
</dbReference>
<feature type="transmembrane region" description="Helical" evidence="4">
    <location>
        <begin position="71"/>
        <end position="89"/>
    </location>
</feature>
<protein>
    <submittedName>
        <fullName evidence="6">Methyl-accepting chemotaxis protein</fullName>
    </submittedName>
</protein>
<dbReference type="GO" id="GO:0007165">
    <property type="term" value="P:signal transduction"/>
    <property type="evidence" value="ECO:0007669"/>
    <property type="project" value="UniProtKB-KW"/>
</dbReference>
<keyword evidence="4" id="KW-0472">Membrane</keyword>
<feature type="transmembrane region" description="Helical" evidence="4">
    <location>
        <begin position="40"/>
        <end position="59"/>
    </location>
</feature>
<feature type="transmembrane region" description="Helical" evidence="4">
    <location>
        <begin position="119"/>
        <end position="138"/>
    </location>
</feature>
<dbReference type="InterPro" id="IPR004089">
    <property type="entry name" value="MCPsignal_dom"/>
</dbReference>
<gene>
    <name evidence="6" type="ORF">FHS94_002462</name>
</gene>
<feature type="transmembrane region" description="Helical" evidence="4">
    <location>
        <begin position="144"/>
        <end position="164"/>
    </location>
</feature>
<dbReference type="Gene3D" id="1.10.287.950">
    <property type="entry name" value="Methyl-accepting chemotaxis protein"/>
    <property type="match status" value="1"/>
</dbReference>
<evidence type="ECO:0000256" key="1">
    <source>
        <dbReference type="ARBA" id="ARBA00023224"/>
    </source>
</evidence>
<organism evidence="6 7">
    <name type="scientific">Sphingomonas aerophila</name>
    <dbReference type="NCBI Taxonomy" id="1344948"/>
    <lineage>
        <taxon>Bacteria</taxon>
        <taxon>Pseudomonadati</taxon>
        <taxon>Pseudomonadota</taxon>
        <taxon>Alphaproteobacteria</taxon>
        <taxon>Sphingomonadales</taxon>
        <taxon>Sphingomonadaceae</taxon>
        <taxon>Sphingomonas</taxon>
    </lineage>
</organism>
<dbReference type="Pfam" id="PF00015">
    <property type="entry name" value="MCPsignal"/>
    <property type="match status" value="1"/>
</dbReference>
<dbReference type="PANTHER" id="PTHR32089">
    <property type="entry name" value="METHYL-ACCEPTING CHEMOTAXIS PROTEIN MCPB"/>
    <property type="match status" value="1"/>
</dbReference>
<feature type="coiled-coil region" evidence="3">
    <location>
        <begin position="186"/>
        <end position="213"/>
    </location>
</feature>
<evidence type="ECO:0000256" key="2">
    <source>
        <dbReference type="PROSITE-ProRule" id="PRU00284"/>
    </source>
</evidence>
<proteinExistence type="predicted"/>
<feature type="domain" description="Methyl-accepting transducer" evidence="5">
    <location>
        <begin position="253"/>
        <end position="496"/>
    </location>
</feature>
<keyword evidence="4" id="KW-0812">Transmembrane</keyword>
<evidence type="ECO:0000259" key="5">
    <source>
        <dbReference type="PROSITE" id="PS50111"/>
    </source>
</evidence>
<dbReference type="Proteomes" id="UP000546200">
    <property type="component" value="Unassembled WGS sequence"/>
</dbReference>
<evidence type="ECO:0000256" key="3">
    <source>
        <dbReference type="SAM" id="Coils"/>
    </source>
</evidence>
<dbReference type="AlphaFoldDB" id="A0A7W9BEC2"/>
<accession>A0A7W9BEC2</accession>
<keyword evidence="4" id="KW-1133">Transmembrane helix</keyword>
<feature type="transmembrane region" description="Helical" evidence="4">
    <location>
        <begin position="12"/>
        <end position="34"/>
    </location>
</feature>
<dbReference type="SUPFAM" id="SSF58104">
    <property type="entry name" value="Methyl-accepting chemotaxis protein (MCP) signaling domain"/>
    <property type="match status" value="1"/>
</dbReference>
<dbReference type="SMART" id="SM00283">
    <property type="entry name" value="MA"/>
    <property type="match status" value="1"/>
</dbReference>
<dbReference type="PANTHER" id="PTHR32089:SF112">
    <property type="entry name" value="LYSOZYME-LIKE PROTEIN-RELATED"/>
    <property type="match status" value="1"/>
</dbReference>
<name>A0A7W9BEC2_9SPHN</name>
<sequence length="516" mass="54097">MSEAALDRFRLNGIYYAAIGGWVCWLWLLMMGLLLGNADLLPALVIGGVVNVGPTIMAWRKRYDASARLTAGTLAAVHPALGVYLLGGHAWQMDAHMYFFVGLAALTVLCDWKPIALASALIAVHHLALEMLAPGWVFVGSGNLGRVLVHAAAVILQFSVLGLVTNRLRALMIEQGRAREESGRLAEEAMARARELEVAIAHAEAAAAEAADARRRESGERARREEVELQAGQQRRAEMLLLADQFEATVASVAKQVGDTVTQLTLSAKTLKGSAEQASVRTMMGAATAGQASDGAADLARRVLEMSASITTIASTVEAQGRSSQLAGDRSDAAREAVDSLHGHTAKITAFADTIDQLARQTNLLALNATIEAARAGEAGRGFAIVASEVKNLAGQAQKATGSIQELATLAQSGAEATRDALLAITRFVEDLTITAGSIEGELASQRTVAASIGGAARETAAGATEILSQMQEIAGVTKGTESLSDDVAQAVDLLASAAQRLATETRQFVSQLRAA</sequence>